<dbReference type="PRINTS" id="PR00385">
    <property type="entry name" value="P450"/>
</dbReference>
<reference evidence="9" key="1">
    <citation type="submission" date="2019-04" db="EMBL/GenBank/DDBJ databases">
        <authorList>
            <consortium name="Science for Life Laboratories"/>
        </authorList>
    </citation>
    <scope>NUCLEOTIDE SEQUENCE</scope>
    <source>
        <strain evidence="9">MBLW1</strain>
    </source>
</reference>
<proteinExistence type="inferred from homology"/>
<keyword evidence="4 8" id="KW-0560">Oxidoreductase</keyword>
<dbReference type="GO" id="GO:0020037">
    <property type="term" value="F:heme binding"/>
    <property type="evidence" value="ECO:0007669"/>
    <property type="project" value="InterPro"/>
</dbReference>
<dbReference type="PANTHER" id="PTHR24291">
    <property type="entry name" value="CYTOCHROME P450 FAMILY 4"/>
    <property type="match status" value="1"/>
</dbReference>
<dbReference type="GO" id="GO:0016705">
    <property type="term" value="F:oxidoreductase activity, acting on paired donors, with incorporation or reduction of molecular oxygen"/>
    <property type="evidence" value="ECO:0007669"/>
    <property type="project" value="InterPro"/>
</dbReference>
<dbReference type="InterPro" id="IPR036396">
    <property type="entry name" value="Cyt_P450_sf"/>
</dbReference>
<evidence type="ECO:0000313" key="10">
    <source>
        <dbReference type="Proteomes" id="UP000464378"/>
    </source>
</evidence>
<evidence type="ECO:0000256" key="7">
    <source>
        <dbReference type="PIRSR" id="PIRSR602401-1"/>
    </source>
</evidence>
<keyword evidence="5 7" id="KW-0408">Iron</keyword>
<comment type="similarity">
    <text evidence="1 8">Belongs to the cytochrome P450 family.</text>
</comment>
<dbReference type="PROSITE" id="PS00086">
    <property type="entry name" value="CYTOCHROME_P450"/>
    <property type="match status" value="1"/>
</dbReference>
<dbReference type="RefSeq" id="WP_162656901.1">
    <property type="nucleotide sequence ID" value="NZ_LR593887.1"/>
</dbReference>
<dbReference type="Gene3D" id="1.10.630.10">
    <property type="entry name" value="Cytochrome P450"/>
    <property type="match status" value="1"/>
</dbReference>
<dbReference type="GO" id="GO:0004497">
    <property type="term" value="F:monooxygenase activity"/>
    <property type="evidence" value="ECO:0007669"/>
    <property type="project" value="UniProtKB-KW"/>
</dbReference>
<dbReference type="EMBL" id="LR593887">
    <property type="protein sequence ID" value="VTR99116.1"/>
    <property type="molecule type" value="Genomic_DNA"/>
</dbReference>
<evidence type="ECO:0000256" key="1">
    <source>
        <dbReference type="ARBA" id="ARBA00010617"/>
    </source>
</evidence>
<dbReference type="InParanoid" id="A0A6C2YJT1"/>
<dbReference type="CDD" id="cd20620">
    <property type="entry name" value="CYP132-like"/>
    <property type="match status" value="1"/>
</dbReference>
<dbReference type="PRINTS" id="PR00463">
    <property type="entry name" value="EP450I"/>
</dbReference>
<evidence type="ECO:0000256" key="5">
    <source>
        <dbReference type="ARBA" id="ARBA00023004"/>
    </source>
</evidence>
<dbReference type="GO" id="GO:0005506">
    <property type="term" value="F:iron ion binding"/>
    <property type="evidence" value="ECO:0007669"/>
    <property type="project" value="InterPro"/>
</dbReference>
<evidence type="ECO:0000256" key="2">
    <source>
        <dbReference type="ARBA" id="ARBA00022617"/>
    </source>
</evidence>
<dbReference type="EMBL" id="LR586016">
    <property type="protein sequence ID" value="VIP01676.1"/>
    <property type="molecule type" value="Genomic_DNA"/>
</dbReference>
<dbReference type="AlphaFoldDB" id="A0A6C2YJT1"/>
<dbReference type="SUPFAM" id="SSF48264">
    <property type="entry name" value="Cytochrome P450"/>
    <property type="match status" value="1"/>
</dbReference>
<keyword evidence="10" id="KW-1185">Reference proteome</keyword>
<evidence type="ECO:0000256" key="6">
    <source>
        <dbReference type="ARBA" id="ARBA00023033"/>
    </source>
</evidence>
<name>A0A6C2YJT1_9BACT</name>
<dbReference type="KEGG" id="tim:GMBLW1_22840"/>
<feature type="binding site" description="axial binding residue" evidence="7">
    <location>
        <position position="393"/>
    </location>
    <ligand>
        <name>heme</name>
        <dbReference type="ChEBI" id="CHEBI:30413"/>
    </ligand>
    <ligandPart>
        <name>Fe</name>
        <dbReference type="ChEBI" id="CHEBI:18248"/>
    </ligandPart>
</feature>
<keyword evidence="3 7" id="KW-0479">Metal-binding</keyword>
<dbReference type="InterPro" id="IPR001128">
    <property type="entry name" value="Cyt_P450"/>
</dbReference>
<dbReference type="InterPro" id="IPR050196">
    <property type="entry name" value="Cytochrome_P450_Monoox"/>
</dbReference>
<evidence type="ECO:0000313" key="9">
    <source>
        <dbReference type="EMBL" id="VIP01676.1"/>
    </source>
</evidence>
<comment type="cofactor">
    <cofactor evidence="7">
        <name>heme</name>
        <dbReference type="ChEBI" id="CHEBI:30413"/>
    </cofactor>
</comment>
<dbReference type="InterPro" id="IPR002401">
    <property type="entry name" value="Cyt_P450_E_grp-I"/>
</dbReference>
<keyword evidence="6 8" id="KW-0503">Monooxygenase</keyword>
<dbReference type="Proteomes" id="UP000464378">
    <property type="component" value="Chromosome"/>
</dbReference>
<keyword evidence="2 7" id="KW-0349">Heme</keyword>
<evidence type="ECO:0008006" key="11">
    <source>
        <dbReference type="Google" id="ProtNLM"/>
    </source>
</evidence>
<dbReference type="Pfam" id="PF00067">
    <property type="entry name" value="p450"/>
    <property type="match status" value="1"/>
</dbReference>
<sequence>MTLRKSLPPGPSKRSLAGSLPEFMTERLDFLTRMRHEFGPICQYRFGPKRIWMVSDPDLIETVLVTEYKNVIKHFGARHYLPALGNGLVLSEGEFWLRQRRLSQPAFSRQRIHSYAQTMVDLSEKLLATWYHTKPVDIHAEMSNLTSDIALKTLFDLDALEDRSSFTTQLHDLFALLSQRFRQIIKLPLWMPLPSHRRIRAAQGRLDALVRGFIERGRRRTAPGDDLLSALLQATDDDGSSMSEQQLLDEMKTLYLAGHETTALTLSWTWYLLAQYPNVEDRLADEWKRVLQKRNPTPEDLPNLPYTEAVLTESMRLYPPVYLLGRETIRPIELGGYAVPKGTTIFMSQWVMHRDERYFESPLSFRPERWLDGLAKRIPKYAYFPFGGGPRICIGNHFAQMEAALLLATIGQRYQFTHDDAMPVEPWPSITLIPNGGIHTTLKRR</sequence>
<evidence type="ECO:0000256" key="8">
    <source>
        <dbReference type="RuleBase" id="RU000461"/>
    </source>
</evidence>
<organism evidence="9">
    <name type="scientific">Tuwongella immobilis</name>
    <dbReference type="NCBI Taxonomy" id="692036"/>
    <lineage>
        <taxon>Bacteria</taxon>
        <taxon>Pseudomonadati</taxon>
        <taxon>Planctomycetota</taxon>
        <taxon>Planctomycetia</taxon>
        <taxon>Gemmatales</taxon>
        <taxon>Gemmataceae</taxon>
        <taxon>Tuwongella</taxon>
    </lineage>
</organism>
<accession>A0A6C2YJT1</accession>
<evidence type="ECO:0000256" key="4">
    <source>
        <dbReference type="ARBA" id="ARBA00023002"/>
    </source>
</evidence>
<dbReference type="InterPro" id="IPR017972">
    <property type="entry name" value="Cyt_P450_CS"/>
</dbReference>
<dbReference type="PANTHER" id="PTHR24291:SF50">
    <property type="entry name" value="BIFUNCTIONAL ALBAFLAVENONE MONOOXYGENASE_TERPENE SYNTHASE"/>
    <property type="match status" value="1"/>
</dbReference>
<protein>
    <recommendedName>
        <fullName evidence="11">Cytochrome P450</fullName>
    </recommendedName>
</protein>
<evidence type="ECO:0000256" key="3">
    <source>
        <dbReference type="ARBA" id="ARBA00022723"/>
    </source>
</evidence>
<gene>
    <name evidence="9" type="ORF">GMBLW1_22840</name>
</gene>